<feature type="region of interest" description="Disordered" evidence="1">
    <location>
        <begin position="417"/>
        <end position="444"/>
    </location>
</feature>
<feature type="compositionally biased region" description="Low complexity" evidence="1">
    <location>
        <begin position="499"/>
        <end position="511"/>
    </location>
</feature>
<dbReference type="Pfam" id="PF01471">
    <property type="entry name" value="PG_binding_1"/>
    <property type="match status" value="1"/>
</dbReference>
<dbReference type="STRING" id="1774968.AUC68_04185"/>
<accession>A0A1E3W082</accession>
<dbReference type="PROSITE" id="PS51257">
    <property type="entry name" value="PROKAR_LIPOPROTEIN"/>
    <property type="match status" value="1"/>
</dbReference>
<name>A0A1E3W082_9HYPH</name>
<dbReference type="InterPro" id="IPR036365">
    <property type="entry name" value="PGBD-like_sf"/>
</dbReference>
<dbReference type="Gene3D" id="1.10.8.350">
    <property type="entry name" value="Bacterial muramidase"/>
    <property type="match status" value="1"/>
</dbReference>
<evidence type="ECO:0000313" key="5">
    <source>
        <dbReference type="EMBL" id="ODR99214.1"/>
    </source>
</evidence>
<dbReference type="InterPro" id="IPR043426">
    <property type="entry name" value="MltB-like"/>
</dbReference>
<feature type="domain" description="Transglycosylase SLT" evidence="4">
    <location>
        <begin position="33"/>
        <end position="324"/>
    </location>
</feature>
<comment type="caution">
    <text evidence="5">The sequence shown here is derived from an EMBL/GenBank/DDBJ whole genome shotgun (WGS) entry which is preliminary data.</text>
</comment>
<dbReference type="EMBL" id="LPWG01000011">
    <property type="protein sequence ID" value="ODR99214.1"/>
    <property type="molecule type" value="Genomic_DNA"/>
</dbReference>
<dbReference type="SUPFAM" id="SSF53955">
    <property type="entry name" value="Lysozyme-like"/>
    <property type="match status" value="1"/>
</dbReference>
<evidence type="ECO:0000259" key="3">
    <source>
        <dbReference type="Pfam" id="PF01471"/>
    </source>
</evidence>
<dbReference type="NCBIfam" id="TIGR02283">
    <property type="entry name" value="MltB_2"/>
    <property type="match status" value="1"/>
</dbReference>
<feature type="compositionally biased region" description="Low complexity" evidence="1">
    <location>
        <begin position="420"/>
        <end position="444"/>
    </location>
</feature>
<dbReference type="InterPro" id="IPR002477">
    <property type="entry name" value="Peptidoglycan-bd-like"/>
</dbReference>
<feature type="region of interest" description="Disordered" evidence="1">
    <location>
        <begin position="467"/>
        <end position="511"/>
    </location>
</feature>
<feature type="domain" description="Peptidoglycan binding-like" evidence="3">
    <location>
        <begin position="346"/>
        <end position="400"/>
    </location>
</feature>
<evidence type="ECO:0000256" key="1">
    <source>
        <dbReference type="SAM" id="MobiDB-lite"/>
    </source>
</evidence>
<protein>
    <recommendedName>
        <fullName evidence="7">Lytic transglycosylase</fullName>
    </recommendedName>
</protein>
<reference evidence="5 6" key="1">
    <citation type="journal article" date="2016" name="Environ. Microbiol.">
        <title>New Methyloceanibacter diversity from North Sea sediments includes methanotroph containing solely the soluble methane monooxygenase.</title>
        <authorList>
            <person name="Vekeman B."/>
            <person name="Kerckhof F.M."/>
            <person name="Cremers G."/>
            <person name="de Vos P."/>
            <person name="Vandamme P."/>
            <person name="Boon N."/>
            <person name="Op den Camp H.J."/>
            <person name="Heylen K."/>
        </authorList>
    </citation>
    <scope>NUCLEOTIDE SEQUENCE [LARGE SCALE GENOMIC DNA]</scope>
    <source>
        <strain evidence="5 6">R-67174</strain>
    </source>
</reference>
<dbReference type="InterPro" id="IPR023346">
    <property type="entry name" value="Lysozyme-like_dom_sf"/>
</dbReference>
<dbReference type="InterPro" id="IPR031304">
    <property type="entry name" value="SLT_2"/>
</dbReference>
<dbReference type="GO" id="GO:0009253">
    <property type="term" value="P:peptidoglycan catabolic process"/>
    <property type="evidence" value="ECO:0007669"/>
    <property type="project" value="TreeGrafter"/>
</dbReference>
<proteinExistence type="predicted"/>
<gene>
    <name evidence="5" type="ORF">AUC68_04185</name>
</gene>
<dbReference type="PANTHER" id="PTHR30163">
    <property type="entry name" value="MEMBRANE-BOUND LYTIC MUREIN TRANSGLYCOSYLASE B"/>
    <property type="match status" value="1"/>
</dbReference>
<feature type="signal peptide" evidence="2">
    <location>
        <begin position="1"/>
        <end position="30"/>
    </location>
</feature>
<keyword evidence="2" id="KW-0732">Signal</keyword>
<evidence type="ECO:0000259" key="4">
    <source>
        <dbReference type="Pfam" id="PF13406"/>
    </source>
</evidence>
<dbReference type="RefSeq" id="WP_069437155.1">
    <property type="nucleotide sequence ID" value="NZ_LPWG01000011.1"/>
</dbReference>
<dbReference type="AlphaFoldDB" id="A0A1E3W082"/>
<dbReference type="GO" id="GO:0008933">
    <property type="term" value="F:peptidoglycan lytic transglycosylase activity"/>
    <property type="evidence" value="ECO:0007669"/>
    <property type="project" value="TreeGrafter"/>
</dbReference>
<dbReference type="Gene3D" id="1.10.530.10">
    <property type="match status" value="1"/>
</dbReference>
<keyword evidence="6" id="KW-1185">Reference proteome</keyword>
<feature type="chain" id="PRO_5009138836" description="Lytic transglycosylase" evidence="2">
    <location>
        <begin position="31"/>
        <end position="511"/>
    </location>
</feature>
<evidence type="ECO:0008006" key="7">
    <source>
        <dbReference type="Google" id="ProtNLM"/>
    </source>
</evidence>
<feature type="compositionally biased region" description="Low complexity" evidence="1">
    <location>
        <begin position="467"/>
        <end position="477"/>
    </location>
</feature>
<dbReference type="Proteomes" id="UP000094501">
    <property type="component" value="Unassembled WGS sequence"/>
</dbReference>
<dbReference type="SUPFAM" id="SSF47090">
    <property type="entry name" value="PGBD-like"/>
    <property type="match status" value="1"/>
</dbReference>
<dbReference type="Pfam" id="PF13406">
    <property type="entry name" value="SLT_2"/>
    <property type="match status" value="1"/>
</dbReference>
<dbReference type="InterPro" id="IPR036366">
    <property type="entry name" value="PGBDSf"/>
</dbReference>
<dbReference type="PANTHER" id="PTHR30163:SF8">
    <property type="entry name" value="LYTIC MUREIN TRANSGLYCOSYLASE"/>
    <property type="match status" value="1"/>
</dbReference>
<sequence length="511" mass="54716">MNVPKALMSAVLSAGLACVSAVAVPSPAQADRFQSCVKSFWPAAKRAGVSWDTFERATAGITRDEEVIESAKYQPEYKKPMGEYVERAISPKRLAMGQQKLIEYGPLLDAVEAKYGVDKHIVLAIWGVESNYGTNKGDKQVIQSLMTLACSGVKAKFARGQIVSALKILQHGDTDPAHFNGSWAGAMGHTQFIPTTYSAYAVDFDGDGRRDIWDTIPDALGSTAAYLKKSRWIAGQTWGYEVTLPKSYTAKSYKRGTSRTLASWQKAGIARVNGQPFPRPGDNAQLLSPDGRNGPSFLVLNNFRSILRYNQADSYALAVGHLADRLAGYGPFVQSWPTSENRLSMEQRMELQRHLIALGHLEGDVDGIVGSGTLEGVRAYQRTKGLPVDGYPTQTILKQLRADAPAMAPAMVPQSTASIPAPQAAPDQAVPAQPAPAQAAAPQAVPAQAAMPQALAPQALIPAPQQAQGFAPAGYPQQPHPLQTSPWDAWHTGGVSTHPRSASDAAPPSAN</sequence>
<evidence type="ECO:0000256" key="2">
    <source>
        <dbReference type="SAM" id="SignalP"/>
    </source>
</evidence>
<organism evidence="5 6">
    <name type="scientific">Methyloceanibacter methanicus</name>
    <dbReference type="NCBI Taxonomy" id="1774968"/>
    <lineage>
        <taxon>Bacteria</taxon>
        <taxon>Pseudomonadati</taxon>
        <taxon>Pseudomonadota</taxon>
        <taxon>Alphaproteobacteria</taxon>
        <taxon>Hyphomicrobiales</taxon>
        <taxon>Hyphomicrobiaceae</taxon>
        <taxon>Methyloceanibacter</taxon>
    </lineage>
</organism>
<dbReference type="CDD" id="cd13399">
    <property type="entry name" value="Slt35-like"/>
    <property type="match status" value="1"/>
</dbReference>
<dbReference type="Gene3D" id="1.10.101.10">
    <property type="entry name" value="PGBD-like superfamily/PGBD"/>
    <property type="match status" value="1"/>
</dbReference>
<dbReference type="InterPro" id="IPR011970">
    <property type="entry name" value="MltB_2"/>
</dbReference>
<evidence type="ECO:0000313" key="6">
    <source>
        <dbReference type="Proteomes" id="UP000094501"/>
    </source>
</evidence>